<evidence type="ECO:0000256" key="3">
    <source>
        <dbReference type="ARBA" id="ARBA00022490"/>
    </source>
</evidence>
<evidence type="ECO:0000256" key="6">
    <source>
        <dbReference type="ARBA" id="ARBA00022960"/>
    </source>
</evidence>
<keyword evidence="8" id="KW-0131">Cell cycle</keyword>
<keyword evidence="6" id="KW-0133">Cell shape</keyword>
<keyword evidence="7" id="KW-0573">Peptidoglycan synthesis</keyword>
<proteinExistence type="inferred from homology"/>
<comment type="pathway">
    <text evidence="2">Cell wall biogenesis; peptidoglycan biosynthesis.</text>
</comment>
<evidence type="ECO:0000256" key="1">
    <source>
        <dbReference type="ARBA" id="ARBA00004496"/>
    </source>
</evidence>
<dbReference type="GO" id="GO:0051301">
    <property type="term" value="P:cell division"/>
    <property type="evidence" value="ECO:0007669"/>
    <property type="project" value="UniProtKB-KW"/>
</dbReference>
<comment type="similarity">
    <text evidence="10">Belongs to the EPSP synthase family. MurA subfamily.</text>
</comment>
<accession>A0A382JQK3</accession>
<dbReference type="InterPro" id="IPR013792">
    <property type="entry name" value="RNA3'P_cycl/enolpyr_Trfase_a/b"/>
</dbReference>
<evidence type="ECO:0000256" key="14">
    <source>
        <dbReference type="ARBA" id="ARBA00042842"/>
    </source>
</evidence>
<dbReference type="Gene3D" id="3.65.10.10">
    <property type="entry name" value="Enolpyruvate transferase domain"/>
    <property type="match status" value="2"/>
</dbReference>
<evidence type="ECO:0000256" key="2">
    <source>
        <dbReference type="ARBA" id="ARBA00004752"/>
    </source>
</evidence>
<evidence type="ECO:0000256" key="12">
    <source>
        <dbReference type="ARBA" id="ARBA00039754"/>
    </source>
</evidence>
<evidence type="ECO:0000256" key="4">
    <source>
        <dbReference type="ARBA" id="ARBA00022618"/>
    </source>
</evidence>
<dbReference type="PANTHER" id="PTHR43783">
    <property type="entry name" value="UDP-N-ACETYLGLUCOSAMINE 1-CARBOXYVINYLTRANSFERASE"/>
    <property type="match status" value="1"/>
</dbReference>
<evidence type="ECO:0000256" key="11">
    <source>
        <dbReference type="ARBA" id="ARBA00039108"/>
    </source>
</evidence>
<evidence type="ECO:0000256" key="8">
    <source>
        <dbReference type="ARBA" id="ARBA00023306"/>
    </source>
</evidence>
<dbReference type="PANTHER" id="PTHR43783:SF1">
    <property type="entry name" value="UDP-N-ACETYLGLUCOSAMINE 1-CARBOXYVINYLTRANSFERASE"/>
    <property type="match status" value="1"/>
</dbReference>
<dbReference type="GO" id="GO:0008360">
    <property type="term" value="P:regulation of cell shape"/>
    <property type="evidence" value="ECO:0007669"/>
    <property type="project" value="UniProtKB-KW"/>
</dbReference>
<dbReference type="GO" id="GO:0005737">
    <property type="term" value="C:cytoplasm"/>
    <property type="evidence" value="ECO:0007669"/>
    <property type="project" value="UniProtKB-SubCell"/>
</dbReference>
<dbReference type="InterPro" id="IPR001986">
    <property type="entry name" value="Enolpyruvate_Tfrase_dom"/>
</dbReference>
<feature type="domain" description="Enolpyruvate transferase" evidence="16">
    <location>
        <begin position="6"/>
        <end position="68"/>
    </location>
</feature>
<dbReference type="EMBL" id="UINC01076021">
    <property type="protein sequence ID" value="SVC14784.1"/>
    <property type="molecule type" value="Genomic_DNA"/>
</dbReference>
<keyword evidence="3" id="KW-0963">Cytoplasm</keyword>
<evidence type="ECO:0000256" key="15">
    <source>
        <dbReference type="ARBA" id="ARBA00047527"/>
    </source>
</evidence>
<comment type="subcellular location">
    <subcellularLocation>
        <location evidence="1">Cytoplasm</location>
    </subcellularLocation>
</comment>
<name>A0A382JQK3_9ZZZZ</name>
<keyword evidence="9" id="KW-0961">Cell wall biogenesis/degradation</keyword>
<evidence type="ECO:0000256" key="13">
    <source>
        <dbReference type="ARBA" id="ARBA00042443"/>
    </source>
</evidence>
<sequence length="95" mass="10180">MEKFIVEGNQPLSGSIEPAGNKNEALPVLAAVVLATETVKLFNVPDILDIHSMCGLLEDLGIEVERIGPNAYSFNPSSLKHHDLKPDKASAIRGS</sequence>
<dbReference type="InterPro" id="IPR036968">
    <property type="entry name" value="Enolpyruvate_Tfrase_sf"/>
</dbReference>
<feature type="non-terminal residue" evidence="17">
    <location>
        <position position="95"/>
    </location>
</feature>
<dbReference type="InterPro" id="IPR050068">
    <property type="entry name" value="MurA_subfamily"/>
</dbReference>
<dbReference type="EC" id="2.5.1.7" evidence="11"/>
<dbReference type="Pfam" id="PF00275">
    <property type="entry name" value="EPSP_synthase"/>
    <property type="match status" value="1"/>
</dbReference>
<gene>
    <name evidence="17" type="ORF">METZ01_LOCUS267638</name>
</gene>
<dbReference type="GO" id="GO:0009252">
    <property type="term" value="P:peptidoglycan biosynthetic process"/>
    <property type="evidence" value="ECO:0007669"/>
    <property type="project" value="UniProtKB-KW"/>
</dbReference>
<keyword evidence="4" id="KW-0132">Cell division</keyword>
<evidence type="ECO:0000256" key="9">
    <source>
        <dbReference type="ARBA" id="ARBA00023316"/>
    </source>
</evidence>
<evidence type="ECO:0000313" key="17">
    <source>
        <dbReference type="EMBL" id="SVC14784.1"/>
    </source>
</evidence>
<evidence type="ECO:0000256" key="5">
    <source>
        <dbReference type="ARBA" id="ARBA00022679"/>
    </source>
</evidence>
<dbReference type="GO" id="GO:0008760">
    <property type="term" value="F:UDP-N-acetylglucosamine 1-carboxyvinyltransferase activity"/>
    <property type="evidence" value="ECO:0007669"/>
    <property type="project" value="UniProtKB-EC"/>
</dbReference>
<comment type="catalytic activity">
    <reaction evidence="15">
        <text>phosphoenolpyruvate + UDP-N-acetyl-alpha-D-glucosamine = UDP-N-acetyl-3-O-(1-carboxyvinyl)-alpha-D-glucosamine + phosphate</text>
        <dbReference type="Rhea" id="RHEA:18681"/>
        <dbReference type="ChEBI" id="CHEBI:43474"/>
        <dbReference type="ChEBI" id="CHEBI:57705"/>
        <dbReference type="ChEBI" id="CHEBI:58702"/>
        <dbReference type="ChEBI" id="CHEBI:68483"/>
        <dbReference type="EC" id="2.5.1.7"/>
    </reaction>
</comment>
<dbReference type="GO" id="GO:0071555">
    <property type="term" value="P:cell wall organization"/>
    <property type="evidence" value="ECO:0007669"/>
    <property type="project" value="UniProtKB-KW"/>
</dbReference>
<keyword evidence="5" id="KW-0808">Transferase</keyword>
<protein>
    <recommendedName>
        <fullName evidence="12">UDP-N-acetylglucosamine 1-carboxyvinyltransferase</fullName>
        <ecNumber evidence="11">2.5.1.7</ecNumber>
    </recommendedName>
    <alternativeName>
        <fullName evidence="13">Enoylpyruvate transferase</fullName>
    </alternativeName>
    <alternativeName>
        <fullName evidence="14">UDP-N-acetylglucosamine enolpyruvyl transferase</fullName>
    </alternativeName>
</protein>
<evidence type="ECO:0000256" key="7">
    <source>
        <dbReference type="ARBA" id="ARBA00022984"/>
    </source>
</evidence>
<reference evidence="17" key="1">
    <citation type="submission" date="2018-05" db="EMBL/GenBank/DDBJ databases">
        <authorList>
            <person name="Lanie J.A."/>
            <person name="Ng W.-L."/>
            <person name="Kazmierczak K.M."/>
            <person name="Andrzejewski T.M."/>
            <person name="Davidsen T.M."/>
            <person name="Wayne K.J."/>
            <person name="Tettelin H."/>
            <person name="Glass J.I."/>
            <person name="Rusch D."/>
            <person name="Podicherti R."/>
            <person name="Tsui H.-C.T."/>
            <person name="Winkler M.E."/>
        </authorList>
    </citation>
    <scope>NUCLEOTIDE SEQUENCE</scope>
</reference>
<evidence type="ECO:0000259" key="16">
    <source>
        <dbReference type="Pfam" id="PF00275"/>
    </source>
</evidence>
<dbReference type="AlphaFoldDB" id="A0A382JQK3"/>
<evidence type="ECO:0000256" key="10">
    <source>
        <dbReference type="ARBA" id="ARBA00038367"/>
    </source>
</evidence>
<organism evidence="17">
    <name type="scientific">marine metagenome</name>
    <dbReference type="NCBI Taxonomy" id="408172"/>
    <lineage>
        <taxon>unclassified sequences</taxon>
        <taxon>metagenomes</taxon>
        <taxon>ecological metagenomes</taxon>
    </lineage>
</organism>
<dbReference type="SUPFAM" id="SSF55205">
    <property type="entry name" value="EPT/RTPC-like"/>
    <property type="match status" value="1"/>
</dbReference>